<dbReference type="Gene3D" id="3.30.420.40">
    <property type="match status" value="1"/>
</dbReference>
<dbReference type="Pfam" id="PF02685">
    <property type="entry name" value="Glucokinase"/>
    <property type="match status" value="1"/>
</dbReference>
<dbReference type="InterPro" id="IPR003836">
    <property type="entry name" value="Glucokinase"/>
</dbReference>
<dbReference type="SUPFAM" id="SSF53067">
    <property type="entry name" value="Actin-like ATPase domain"/>
    <property type="match status" value="1"/>
</dbReference>
<dbReference type="EMBL" id="JAHXZN010000020">
    <property type="protein sequence ID" value="MBW6533317.1"/>
    <property type="molecule type" value="Genomic_DNA"/>
</dbReference>
<evidence type="ECO:0000256" key="1">
    <source>
        <dbReference type="ARBA" id="ARBA00022679"/>
    </source>
</evidence>
<protein>
    <submittedName>
        <fullName evidence="4">Glucokinase</fullName>
    </submittedName>
</protein>
<evidence type="ECO:0000313" key="5">
    <source>
        <dbReference type="Proteomes" id="UP000759103"/>
    </source>
</evidence>
<proteinExistence type="inferred from homology"/>
<dbReference type="Proteomes" id="UP000759103">
    <property type="component" value="Unassembled WGS sequence"/>
</dbReference>
<keyword evidence="1" id="KW-0808">Transferase</keyword>
<dbReference type="PANTHER" id="PTHR47690:SF1">
    <property type="entry name" value="GLUCOKINASE"/>
    <property type="match status" value="1"/>
</dbReference>
<keyword evidence="5" id="KW-1185">Reference proteome</keyword>
<organism evidence="4 5">
    <name type="scientific">Sphingomonas citri</name>
    <dbReference type="NCBI Taxonomy" id="2862499"/>
    <lineage>
        <taxon>Bacteria</taxon>
        <taxon>Pseudomonadati</taxon>
        <taxon>Pseudomonadota</taxon>
        <taxon>Alphaproteobacteria</taxon>
        <taxon>Sphingomonadales</taxon>
        <taxon>Sphingomonadaceae</taxon>
        <taxon>Sphingomonas</taxon>
    </lineage>
</organism>
<gene>
    <name evidence="4" type="ORF">KZ820_21475</name>
</gene>
<sequence length="322" mass="34185">MAEAGTALVGHVGRKRMRFALTDAAGQVRRDSVRSFTADTTVSISGAIMDFLRDARPDAPPRRSAFAVAGLPRGETVSITRGRWYVSRSGLRGMLGHAPLILNDFEAEAWAFHGADVRAEERFAGDEPSLRRAGTYCVLGMTSGLGVSVLSRDAAGAVRVLATEAGHGGFIAVSEELARLAAEIFPGRYPVVAEDLLSAPGLVRLYETLARRRGTAPRWTSAEDITRAMAADPLAGEACTWLCRAFWSYAGQLTIIYGAWDGVIVTGGVAAALRPLLRLAEMAPLFAGSGKYARLLASVPRVYAALDDGELAGAAEALRHLG</sequence>
<comment type="caution">
    <text evidence="4">The sequence shown here is derived from an EMBL/GenBank/DDBJ whole genome shotgun (WGS) entry which is preliminary data.</text>
</comment>
<dbReference type="PANTHER" id="PTHR47690">
    <property type="entry name" value="GLUCOKINASE"/>
    <property type="match status" value="1"/>
</dbReference>
<comment type="similarity">
    <text evidence="3">Belongs to the bacterial glucokinase family.</text>
</comment>
<dbReference type="InterPro" id="IPR050201">
    <property type="entry name" value="Bacterial_glucokinase"/>
</dbReference>
<evidence type="ECO:0000256" key="2">
    <source>
        <dbReference type="ARBA" id="ARBA00022777"/>
    </source>
</evidence>
<name>A0ABS7BUP1_9SPHN</name>
<dbReference type="CDD" id="cd24008">
    <property type="entry name" value="ASKHA_NBD_GLK"/>
    <property type="match status" value="1"/>
</dbReference>
<dbReference type="InterPro" id="IPR043129">
    <property type="entry name" value="ATPase_NBD"/>
</dbReference>
<dbReference type="RefSeq" id="WP_219750832.1">
    <property type="nucleotide sequence ID" value="NZ_JAHXZN010000020.1"/>
</dbReference>
<accession>A0ABS7BUP1</accession>
<evidence type="ECO:0000313" key="4">
    <source>
        <dbReference type="EMBL" id="MBW6533317.1"/>
    </source>
</evidence>
<dbReference type="Gene3D" id="3.40.367.20">
    <property type="match status" value="1"/>
</dbReference>
<reference evidence="4 5" key="1">
    <citation type="submission" date="2021-07" db="EMBL/GenBank/DDBJ databases">
        <title>Sphingomonas sp.</title>
        <authorList>
            <person name="Feng G."/>
            <person name="Li J."/>
            <person name="Pan M."/>
        </authorList>
    </citation>
    <scope>NUCLEOTIDE SEQUENCE [LARGE SCALE GENOMIC DNA]</scope>
    <source>
        <strain evidence="4 5">RRHST34</strain>
    </source>
</reference>
<keyword evidence="2" id="KW-0418">Kinase</keyword>
<evidence type="ECO:0000256" key="3">
    <source>
        <dbReference type="RuleBase" id="RU004046"/>
    </source>
</evidence>